<organism evidence="1 2">
    <name type="scientific">Iphiclides podalirius</name>
    <name type="common">scarce swallowtail</name>
    <dbReference type="NCBI Taxonomy" id="110791"/>
    <lineage>
        <taxon>Eukaryota</taxon>
        <taxon>Metazoa</taxon>
        <taxon>Ecdysozoa</taxon>
        <taxon>Arthropoda</taxon>
        <taxon>Hexapoda</taxon>
        <taxon>Insecta</taxon>
        <taxon>Pterygota</taxon>
        <taxon>Neoptera</taxon>
        <taxon>Endopterygota</taxon>
        <taxon>Lepidoptera</taxon>
        <taxon>Glossata</taxon>
        <taxon>Ditrysia</taxon>
        <taxon>Papilionoidea</taxon>
        <taxon>Papilionidae</taxon>
        <taxon>Papilioninae</taxon>
        <taxon>Iphiclides</taxon>
    </lineage>
</organism>
<sequence>MLKSPSNFTMLMHLWNTCERKGARCACALTLRAASGLAGAEAGARIYSARRGLRLGSFRAQGAPMAARAFYT</sequence>
<feature type="non-terminal residue" evidence="1">
    <location>
        <position position="72"/>
    </location>
</feature>
<protein>
    <submittedName>
        <fullName evidence="1">Uncharacterized protein</fullName>
    </submittedName>
</protein>
<keyword evidence="2" id="KW-1185">Reference proteome</keyword>
<gene>
    <name evidence="1" type="ORF">IPOD504_LOCUS17600</name>
</gene>
<proteinExistence type="predicted"/>
<name>A0ABN8J9X5_9NEOP</name>
<evidence type="ECO:0000313" key="2">
    <source>
        <dbReference type="Proteomes" id="UP000837857"/>
    </source>
</evidence>
<accession>A0ABN8J9X5</accession>
<dbReference type="Proteomes" id="UP000837857">
    <property type="component" value="Chromosome 9"/>
</dbReference>
<dbReference type="EMBL" id="OW152821">
    <property type="protein sequence ID" value="CAH2077213.1"/>
    <property type="molecule type" value="Genomic_DNA"/>
</dbReference>
<evidence type="ECO:0000313" key="1">
    <source>
        <dbReference type="EMBL" id="CAH2077213.1"/>
    </source>
</evidence>
<reference evidence="1" key="1">
    <citation type="submission" date="2022-03" db="EMBL/GenBank/DDBJ databases">
        <authorList>
            <person name="Martin H S."/>
        </authorList>
    </citation>
    <scope>NUCLEOTIDE SEQUENCE</scope>
</reference>